<dbReference type="AlphaFoldDB" id="A0A4R1KZ60"/>
<dbReference type="InterPro" id="IPR051200">
    <property type="entry name" value="Host-pathogen_enzymatic-act"/>
</dbReference>
<comment type="caution">
    <text evidence="2">The sequence shown here is derived from an EMBL/GenBank/DDBJ whole genome shotgun (WGS) entry which is preliminary data.</text>
</comment>
<name>A0A4R1KZ60_9BACT</name>
<evidence type="ECO:0000313" key="2">
    <source>
        <dbReference type="EMBL" id="TCK70848.1"/>
    </source>
</evidence>
<keyword evidence="1" id="KW-0732">Signal</keyword>
<dbReference type="EMBL" id="SMGK01000006">
    <property type="protein sequence ID" value="TCK70848.1"/>
    <property type="molecule type" value="Genomic_DNA"/>
</dbReference>
<dbReference type="Gene3D" id="2.130.10.10">
    <property type="entry name" value="YVTN repeat-like/Quinoprotein amine dehydrogenase"/>
    <property type="match status" value="2"/>
</dbReference>
<protein>
    <submittedName>
        <fullName evidence="2">DNA-binding beta-propeller fold protein YncE</fullName>
    </submittedName>
</protein>
<gene>
    <name evidence="2" type="ORF">C7378_3237</name>
</gene>
<evidence type="ECO:0000313" key="3">
    <source>
        <dbReference type="Proteomes" id="UP000295210"/>
    </source>
</evidence>
<organism evidence="2 3">
    <name type="scientific">Acidipila rosea</name>
    <dbReference type="NCBI Taxonomy" id="768535"/>
    <lineage>
        <taxon>Bacteria</taxon>
        <taxon>Pseudomonadati</taxon>
        <taxon>Acidobacteriota</taxon>
        <taxon>Terriglobia</taxon>
        <taxon>Terriglobales</taxon>
        <taxon>Acidobacteriaceae</taxon>
        <taxon>Acidipila</taxon>
    </lineage>
</organism>
<feature type="chain" id="PRO_5020441225" evidence="1">
    <location>
        <begin position="23"/>
        <end position="343"/>
    </location>
</feature>
<evidence type="ECO:0000256" key="1">
    <source>
        <dbReference type="SAM" id="SignalP"/>
    </source>
</evidence>
<reference evidence="2 3" key="1">
    <citation type="submission" date="2019-03" db="EMBL/GenBank/DDBJ databases">
        <title>Genomic Encyclopedia of Type Strains, Phase IV (KMG-IV): sequencing the most valuable type-strain genomes for metagenomic binning, comparative biology and taxonomic classification.</title>
        <authorList>
            <person name="Goeker M."/>
        </authorList>
    </citation>
    <scope>NUCLEOTIDE SEQUENCE [LARGE SCALE GENOMIC DNA]</scope>
    <source>
        <strain evidence="2 3">DSM 103428</strain>
    </source>
</reference>
<dbReference type="PANTHER" id="PTHR47197">
    <property type="entry name" value="PROTEIN NIRF"/>
    <property type="match status" value="1"/>
</dbReference>
<dbReference type="RefSeq" id="WP_243648300.1">
    <property type="nucleotide sequence ID" value="NZ_SMGK01000006.1"/>
</dbReference>
<feature type="signal peptide" evidence="1">
    <location>
        <begin position="1"/>
        <end position="22"/>
    </location>
</feature>
<dbReference type="InterPro" id="IPR015943">
    <property type="entry name" value="WD40/YVTN_repeat-like_dom_sf"/>
</dbReference>
<accession>A0A4R1KZ60</accession>
<proteinExistence type="predicted"/>
<dbReference type="Proteomes" id="UP000295210">
    <property type="component" value="Unassembled WGS sequence"/>
</dbReference>
<dbReference type="SUPFAM" id="SSF51004">
    <property type="entry name" value="C-terminal (heme d1) domain of cytochrome cd1-nitrite reductase"/>
    <property type="match status" value="1"/>
</dbReference>
<keyword evidence="3" id="KW-1185">Reference proteome</keyword>
<dbReference type="PANTHER" id="PTHR47197:SF3">
    <property type="entry name" value="DIHYDRO-HEME D1 DEHYDROGENASE"/>
    <property type="match status" value="1"/>
</dbReference>
<dbReference type="GO" id="GO:0003677">
    <property type="term" value="F:DNA binding"/>
    <property type="evidence" value="ECO:0007669"/>
    <property type="project" value="UniProtKB-KW"/>
</dbReference>
<dbReference type="InterPro" id="IPR011048">
    <property type="entry name" value="Haem_d1_sf"/>
</dbReference>
<sequence>MRNALKLTAGLGLALMTAAAIPAIGQTHYKIQQEWKLGGDGGWDYLAVDPVSDLIYITRGDRVMIVDPATGKETGEITGLKGTHGVVFDSINKYGYITDGGANVVRVFDRKSHAVVSSIPAGTNPDGAVFEPVTETVWAFNGHSKNATAIDTKTNTVVATVGLPGKPEFPVADGKGTIFANIEDMSEIVRIDAKTHQVTATWPLAPCESPSGLAIDVAHRRLFSVCDNKLMAVVDTNTGKVIATPAIGDGPDAAGFDANRQLAFSSNGEGTLTVVKEDSPSKFTVLQTLATKRSARTMTIDPKTGKIYLVAAELGPRPAATPQNPHPRPTIMPGTFEVIVVGR</sequence>
<keyword evidence="2" id="KW-0238">DNA-binding</keyword>